<feature type="active site" description="Proton acceptor; for ring-opening step" evidence="3">
    <location>
        <position position="138"/>
    </location>
</feature>
<comment type="function">
    <text evidence="3">Catalyzes the reversible isomerization-deamination of glucosamine 6-phosphate (GlcN6P) to form fructose 6-phosphate (Fru6P) and ammonium ion.</text>
</comment>
<keyword evidence="6" id="KW-1185">Reference proteome</keyword>
<feature type="active site" description="For ring-opening step" evidence="3">
    <location>
        <position position="136"/>
    </location>
</feature>
<evidence type="ECO:0000259" key="4">
    <source>
        <dbReference type="Pfam" id="PF01182"/>
    </source>
</evidence>
<dbReference type="CDD" id="cd01399">
    <property type="entry name" value="GlcN6P_deaminase"/>
    <property type="match status" value="1"/>
</dbReference>
<feature type="domain" description="Glucosamine/galactosamine-6-phosphate isomerase" evidence="4">
    <location>
        <begin position="10"/>
        <end position="226"/>
    </location>
</feature>
<comment type="pathway">
    <text evidence="3">Amino-sugar metabolism; N-acetylneuraminate degradation; D-fructose 6-phosphate from N-acetylneuraminate: step 5/5.</text>
</comment>
<feature type="active site" description="Proton acceptor; for enolization step" evidence="3">
    <location>
        <position position="67"/>
    </location>
</feature>
<dbReference type="Pfam" id="PF01182">
    <property type="entry name" value="Glucosamine_iso"/>
    <property type="match status" value="1"/>
</dbReference>
<dbReference type="Proteomes" id="UP001589738">
    <property type="component" value="Unassembled WGS sequence"/>
</dbReference>
<comment type="caution">
    <text evidence="5">The sequence shown here is derived from an EMBL/GenBank/DDBJ whole genome shotgun (WGS) entry which is preliminary data.</text>
</comment>
<dbReference type="Gene3D" id="3.40.50.1360">
    <property type="match status" value="1"/>
</dbReference>
<dbReference type="NCBIfam" id="TIGR00502">
    <property type="entry name" value="nagB"/>
    <property type="match status" value="1"/>
</dbReference>
<dbReference type="InterPro" id="IPR004547">
    <property type="entry name" value="Glucosamine6P_isomerase"/>
</dbReference>
<evidence type="ECO:0000256" key="3">
    <source>
        <dbReference type="HAMAP-Rule" id="MF_01241"/>
    </source>
</evidence>
<dbReference type="InterPro" id="IPR006148">
    <property type="entry name" value="Glc/Gal-6P_isomerase"/>
</dbReference>
<keyword evidence="2 3" id="KW-0119">Carbohydrate metabolism</keyword>
<comment type="caution">
    <text evidence="3">Lacks conserved residue(s) required for the propagation of feature annotation.</text>
</comment>
<dbReference type="SUPFAM" id="SSF100950">
    <property type="entry name" value="NagB/RpiA/CoA transferase-like"/>
    <property type="match status" value="1"/>
</dbReference>
<organism evidence="5 6">
    <name type="scientific">Robertmurraya beringensis</name>
    <dbReference type="NCBI Taxonomy" id="641660"/>
    <lineage>
        <taxon>Bacteria</taxon>
        <taxon>Bacillati</taxon>
        <taxon>Bacillota</taxon>
        <taxon>Bacilli</taxon>
        <taxon>Bacillales</taxon>
        <taxon>Bacillaceae</taxon>
        <taxon>Robertmurraya</taxon>
    </lineage>
</organism>
<evidence type="ECO:0000256" key="1">
    <source>
        <dbReference type="ARBA" id="ARBA00022801"/>
    </source>
</evidence>
<dbReference type="HAMAP" id="MF_01241">
    <property type="entry name" value="GlcN6P_deamin"/>
    <property type="match status" value="1"/>
</dbReference>
<dbReference type="PANTHER" id="PTHR11280">
    <property type="entry name" value="GLUCOSAMINE-6-PHOSPHATE ISOMERASE"/>
    <property type="match status" value="1"/>
</dbReference>
<comment type="catalytic activity">
    <reaction evidence="3">
        <text>alpha-D-glucosamine 6-phosphate + H2O = beta-D-fructose 6-phosphate + NH4(+)</text>
        <dbReference type="Rhea" id="RHEA:12172"/>
        <dbReference type="ChEBI" id="CHEBI:15377"/>
        <dbReference type="ChEBI" id="CHEBI:28938"/>
        <dbReference type="ChEBI" id="CHEBI:57634"/>
        <dbReference type="ChEBI" id="CHEBI:75989"/>
        <dbReference type="EC" id="3.5.99.6"/>
    </reaction>
</comment>
<sequence length="249" mass="27688">MKLIEVKNYEHMCELAASYISKKVQGNPNIRLGLATGGTPLGTYEKLIEDYKNGKTSYKQVVSFNLDEYIGLTGQNPNSYRFYMNDHFFNHIDIDLENTFVPNGTAVDLEQECRNYDEQILEKGGIDLQLLGIGSNGHIGFNEPGASFGSYTHVVELAESTREANSIYFENMEDVPKKAVTMGIASIMKSKEILLLVSGEHKHDALAKLLTGDLTEQFPASILKQHPSVTIMADEAAIGNLKKKEVTYD</sequence>
<comment type="similarity">
    <text evidence="3">Belongs to the glucosamine/galactosamine-6-phosphate isomerase family. NagB subfamily.</text>
</comment>
<keyword evidence="1 3" id="KW-0378">Hydrolase</keyword>
<dbReference type="PROSITE" id="PS01161">
    <property type="entry name" value="GLC_GALNAC_ISOMERASE"/>
    <property type="match status" value="1"/>
</dbReference>
<dbReference type="InterPro" id="IPR037171">
    <property type="entry name" value="NagB/RpiA_transferase-like"/>
</dbReference>
<gene>
    <name evidence="3 5" type="primary">nagB</name>
    <name evidence="5" type="ORF">ACFFHF_23835</name>
</gene>
<feature type="active site" description="For ring-opening step" evidence="3">
    <location>
        <position position="143"/>
    </location>
</feature>
<protein>
    <recommendedName>
        <fullName evidence="3">Glucosamine-6-phosphate deaminase</fullName>
        <ecNumber evidence="3">3.5.99.6</ecNumber>
    </recommendedName>
    <alternativeName>
        <fullName evidence="3">GlcN6P deaminase</fullName>
        <shortName evidence="3">GNPDA</shortName>
    </alternativeName>
    <alternativeName>
        <fullName evidence="3">Glucosamine-6-phosphate isomerase</fullName>
    </alternativeName>
</protein>
<dbReference type="GO" id="GO:0004342">
    <property type="term" value="F:glucosamine-6-phosphate deaminase activity"/>
    <property type="evidence" value="ECO:0007669"/>
    <property type="project" value="UniProtKB-EC"/>
</dbReference>
<dbReference type="InterPro" id="IPR018321">
    <property type="entry name" value="Glucosamine6P_isomerase_CS"/>
</dbReference>
<dbReference type="EC" id="3.5.99.6" evidence="3"/>
<evidence type="ECO:0000313" key="5">
    <source>
        <dbReference type="EMBL" id="MFC0478223.1"/>
    </source>
</evidence>
<proteinExistence type="inferred from homology"/>
<accession>A0ABV6KY06</accession>
<reference evidence="5 6" key="1">
    <citation type="submission" date="2024-09" db="EMBL/GenBank/DDBJ databases">
        <authorList>
            <person name="Sun Q."/>
            <person name="Mori K."/>
        </authorList>
    </citation>
    <scope>NUCLEOTIDE SEQUENCE [LARGE SCALE GENOMIC DNA]</scope>
    <source>
        <strain evidence="5 6">CGMCC 1.9126</strain>
    </source>
</reference>
<dbReference type="EMBL" id="JBHLUU010000128">
    <property type="protein sequence ID" value="MFC0478223.1"/>
    <property type="molecule type" value="Genomic_DNA"/>
</dbReference>
<evidence type="ECO:0000256" key="2">
    <source>
        <dbReference type="ARBA" id="ARBA00023277"/>
    </source>
</evidence>
<name>A0ABV6KY06_9BACI</name>
<dbReference type="PANTHER" id="PTHR11280:SF5">
    <property type="entry name" value="GLUCOSAMINE-6-PHOSPHATE ISOMERASE"/>
    <property type="match status" value="1"/>
</dbReference>
<evidence type="ECO:0000313" key="6">
    <source>
        <dbReference type="Proteomes" id="UP001589738"/>
    </source>
</evidence>
<dbReference type="RefSeq" id="WP_377059301.1">
    <property type="nucleotide sequence ID" value="NZ_JBHLUU010000128.1"/>
</dbReference>